<accession>A0A6J7IX45</accession>
<sequence>MTVDTVDVDRGHQLVPGDALGDLLGDQRLHGVGDFLTTAVSDGDVDVRSGSAFGARSRLFEPA</sequence>
<protein>
    <submittedName>
        <fullName evidence="1">Unannotated protein</fullName>
    </submittedName>
</protein>
<dbReference type="AlphaFoldDB" id="A0A6J7IX45"/>
<evidence type="ECO:0000313" key="1">
    <source>
        <dbReference type="EMBL" id="CAB4935475.1"/>
    </source>
</evidence>
<reference evidence="1" key="1">
    <citation type="submission" date="2020-05" db="EMBL/GenBank/DDBJ databases">
        <authorList>
            <person name="Chiriac C."/>
            <person name="Salcher M."/>
            <person name="Ghai R."/>
            <person name="Kavagutti S V."/>
        </authorList>
    </citation>
    <scope>NUCLEOTIDE SEQUENCE</scope>
</reference>
<dbReference type="EMBL" id="CAFBLX010000537">
    <property type="protein sequence ID" value="CAB4935475.1"/>
    <property type="molecule type" value="Genomic_DNA"/>
</dbReference>
<proteinExistence type="predicted"/>
<gene>
    <name evidence="1" type="ORF">UFOPK3472_04339</name>
</gene>
<organism evidence="1">
    <name type="scientific">freshwater metagenome</name>
    <dbReference type="NCBI Taxonomy" id="449393"/>
    <lineage>
        <taxon>unclassified sequences</taxon>
        <taxon>metagenomes</taxon>
        <taxon>ecological metagenomes</taxon>
    </lineage>
</organism>
<name>A0A6J7IX45_9ZZZZ</name>